<dbReference type="InterPro" id="IPR001126">
    <property type="entry name" value="UmuC"/>
</dbReference>
<protein>
    <submittedName>
        <fullName evidence="4">Protein ImuB</fullName>
    </submittedName>
</protein>
<evidence type="ECO:0000259" key="3">
    <source>
        <dbReference type="Pfam" id="PF00817"/>
    </source>
</evidence>
<accession>A0ABU0FIP1</accession>
<dbReference type="PANTHER" id="PTHR35369:SF2">
    <property type="entry name" value="BLR3025 PROTEIN"/>
    <property type="match status" value="1"/>
</dbReference>
<feature type="region of interest" description="Disordered" evidence="2">
    <location>
        <begin position="485"/>
        <end position="558"/>
    </location>
</feature>
<dbReference type="CDD" id="cd03468">
    <property type="entry name" value="PolY_like"/>
    <property type="match status" value="1"/>
</dbReference>
<dbReference type="PANTHER" id="PTHR35369">
    <property type="entry name" value="BLR3025 PROTEIN-RELATED"/>
    <property type="match status" value="1"/>
</dbReference>
<reference evidence="4 5" key="1">
    <citation type="submission" date="2023-07" db="EMBL/GenBank/DDBJ databases">
        <title>Genomic Encyclopedia of Type Strains, Phase IV (KMG-IV): sequencing the most valuable type-strain genomes for metagenomic binning, comparative biology and taxonomic classification.</title>
        <authorList>
            <person name="Goeker M."/>
        </authorList>
    </citation>
    <scope>NUCLEOTIDE SEQUENCE [LARGE SCALE GENOMIC DNA]</scope>
    <source>
        <strain evidence="4 5">DSM 5896</strain>
    </source>
</reference>
<name>A0ABU0FIP1_9HYPH</name>
<evidence type="ECO:0000313" key="4">
    <source>
        <dbReference type="EMBL" id="MDQ0394482.1"/>
    </source>
</evidence>
<comment type="caution">
    <text evidence="4">The sequence shown here is derived from an EMBL/GenBank/DDBJ whole genome shotgun (WGS) entry which is preliminary data.</text>
</comment>
<keyword evidence="1" id="KW-0227">DNA damage</keyword>
<sequence>MPRIVSVWLPRWPIQRFLRAQAGRSGSPDRPASPEAVDARRPFVLTVEASGGPRIGAANKAAEAEGLAVGGLVADARARAPGLQTRPLDREADSAALHRLGLWAMRYTPSVAAYRQADGADGLFLDITGASHLAGGEAALLADIVRRLRPFSLGARTALADTPGAAWALSRCHAQAAVVLPAGDDPAGALACLPMAGLRLPDDLCLTLQRLGFRRIGDLLGKERAPFAARFEPVLLKRLDQAMGRREEALIVLEPPPLHHRSRQLLDPIVSQPAVVHVASRLMKDLVPALAQEGLGARTLRLRLFRVDGEVRTIHIGLAAATRDPAHVARLVELDLERLGETIDAGFGFETVSLTVTTTEKIGSRQARLTLRDGTMQAPVLDLAERQSELIDALRQRLGPQAVRQIQPVARHDPAFAEAAVEAGTTPPAWPQADPARLRPPLFLERPEPLQILATGPDGLPGHFRWRGTPHRIVDLQGPERIAGPWWEETAPPLPTGPSEEAFGWGKPKGDKGGSGKAAAQARPKLPDSESPRSVKRSQFENTEAERTPRPTFAAPPQHDYYVAETQAGQRFWLCCEGPERPPRQQTWFMRGLFA</sequence>
<dbReference type="Pfam" id="PF00817">
    <property type="entry name" value="IMS"/>
    <property type="match status" value="1"/>
</dbReference>
<dbReference type="EMBL" id="JAUSVK010000001">
    <property type="protein sequence ID" value="MDQ0394482.1"/>
    <property type="molecule type" value="Genomic_DNA"/>
</dbReference>
<dbReference type="SUPFAM" id="SSF56672">
    <property type="entry name" value="DNA/RNA polymerases"/>
    <property type="match status" value="1"/>
</dbReference>
<dbReference type="InterPro" id="IPR043502">
    <property type="entry name" value="DNA/RNA_pol_sf"/>
</dbReference>
<evidence type="ECO:0000256" key="2">
    <source>
        <dbReference type="SAM" id="MobiDB-lite"/>
    </source>
</evidence>
<evidence type="ECO:0000313" key="5">
    <source>
        <dbReference type="Proteomes" id="UP001237448"/>
    </source>
</evidence>
<gene>
    <name evidence="4" type="ORF">J3R73_004274</name>
</gene>
<dbReference type="InterPro" id="IPR050356">
    <property type="entry name" value="SulA_CellDiv_inhibitor"/>
</dbReference>
<evidence type="ECO:0000256" key="1">
    <source>
        <dbReference type="ARBA" id="ARBA00022763"/>
    </source>
</evidence>
<dbReference type="Proteomes" id="UP001237448">
    <property type="component" value="Unassembled WGS sequence"/>
</dbReference>
<feature type="domain" description="UmuC" evidence="3">
    <location>
        <begin position="53"/>
        <end position="170"/>
    </location>
</feature>
<proteinExistence type="predicted"/>
<dbReference type="RefSeq" id="WP_307431585.1">
    <property type="nucleotide sequence ID" value="NZ_JAUSVK010000001.1"/>
</dbReference>
<organism evidence="4 5">
    <name type="scientific">Labrys monachus</name>
    <dbReference type="NCBI Taxonomy" id="217067"/>
    <lineage>
        <taxon>Bacteria</taxon>
        <taxon>Pseudomonadati</taxon>
        <taxon>Pseudomonadota</taxon>
        <taxon>Alphaproteobacteria</taxon>
        <taxon>Hyphomicrobiales</taxon>
        <taxon>Xanthobacteraceae</taxon>
        <taxon>Labrys</taxon>
    </lineage>
</organism>
<keyword evidence="5" id="KW-1185">Reference proteome</keyword>